<dbReference type="Proteomes" id="UP001501425">
    <property type="component" value="Unassembled WGS sequence"/>
</dbReference>
<name>A0AAV3SQI1_9EURY</name>
<dbReference type="RefSeq" id="WP_343777212.1">
    <property type="nucleotide sequence ID" value="NZ_BAAADQ010000003.1"/>
</dbReference>
<accession>A0AAV3SQI1</accession>
<dbReference type="InterPro" id="IPR049696">
    <property type="entry name" value="HVO_0649-like"/>
</dbReference>
<sequence>MSIKRGGRSAFERLRARLDERSHACEECGFVDDASEWEAATTGATVEYRRECPSCGTEHVRRYRL</sequence>
<reference evidence="2 4" key="3">
    <citation type="submission" date="2024-06" db="EMBL/GenBank/DDBJ databases">
        <title>Halorubrum miltondacostae sp. nov., a potential PHA producer isolated from an inland solar saltern in Rio Maior, Portugal.</title>
        <authorList>
            <person name="Albuquerque L."/>
            <person name="Viver T."/>
            <person name="Barroso C."/>
            <person name="Claudino R."/>
            <person name="Galvan M."/>
            <person name="Simoes G."/>
            <person name="Lobo Da Cunha A."/>
            <person name="Egas C."/>
        </authorList>
    </citation>
    <scope>NUCLEOTIDE SEQUENCE [LARGE SCALE GENOMIC DNA]</scope>
    <source>
        <strain evidence="2 4">DSM 18646</strain>
    </source>
</reference>
<dbReference type="NCBIfam" id="NF041911">
    <property type="entry name" value="HVO_0649"/>
    <property type="match status" value="1"/>
</dbReference>
<proteinExistence type="predicted"/>
<dbReference type="EMBL" id="JBEDNW010000006">
    <property type="protein sequence ID" value="MEZ3168101.1"/>
    <property type="molecule type" value="Genomic_DNA"/>
</dbReference>
<organism evidence="1 3">
    <name type="scientific">Halorubrum ejinorense</name>
    <dbReference type="NCBI Taxonomy" id="425309"/>
    <lineage>
        <taxon>Archaea</taxon>
        <taxon>Methanobacteriati</taxon>
        <taxon>Methanobacteriota</taxon>
        <taxon>Stenosarchaea group</taxon>
        <taxon>Halobacteria</taxon>
        <taxon>Halobacteriales</taxon>
        <taxon>Haloferacaceae</taxon>
        <taxon>Halorubrum</taxon>
    </lineage>
</organism>
<evidence type="ECO:0000313" key="1">
    <source>
        <dbReference type="EMBL" id="GAA0537017.1"/>
    </source>
</evidence>
<dbReference type="Proteomes" id="UP001567571">
    <property type="component" value="Unassembled WGS sequence"/>
</dbReference>
<reference evidence="1" key="1">
    <citation type="journal article" date="2014" name="Int. J. Syst. Evol. Microbiol.">
        <title>Complete genome sequence of Corynebacterium casei LMG S-19264T (=DSM 44701T), isolated from a smear-ripened cheese.</title>
        <authorList>
            <consortium name="US DOE Joint Genome Institute (JGI-PGF)"/>
            <person name="Walter F."/>
            <person name="Albersmeier A."/>
            <person name="Kalinowski J."/>
            <person name="Ruckert C."/>
        </authorList>
    </citation>
    <scope>NUCLEOTIDE SEQUENCE</scope>
    <source>
        <strain evidence="1">JCM 14265</strain>
    </source>
</reference>
<reference evidence="1" key="2">
    <citation type="submission" date="2023-12" db="EMBL/GenBank/DDBJ databases">
        <authorList>
            <person name="Sun Q."/>
            <person name="Inoue M."/>
        </authorList>
    </citation>
    <scope>NUCLEOTIDE SEQUENCE</scope>
    <source>
        <strain evidence="1">JCM 14265</strain>
    </source>
</reference>
<protein>
    <submittedName>
        <fullName evidence="2">HVO_0649 family zinc finger protein</fullName>
    </submittedName>
</protein>
<keyword evidence="4" id="KW-1185">Reference proteome</keyword>
<evidence type="ECO:0000313" key="4">
    <source>
        <dbReference type="Proteomes" id="UP001567571"/>
    </source>
</evidence>
<comment type="caution">
    <text evidence="1">The sequence shown here is derived from an EMBL/GenBank/DDBJ whole genome shotgun (WGS) entry which is preliminary data.</text>
</comment>
<evidence type="ECO:0000313" key="2">
    <source>
        <dbReference type="EMBL" id="MEZ3168101.1"/>
    </source>
</evidence>
<dbReference type="EMBL" id="BAAADQ010000003">
    <property type="protein sequence ID" value="GAA0537017.1"/>
    <property type="molecule type" value="Genomic_DNA"/>
</dbReference>
<gene>
    <name evidence="2" type="ORF">ABNG02_12290</name>
    <name evidence="1" type="ORF">GCM10008994_10210</name>
</gene>
<evidence type="ECO:0000313" key="3">
    <source>
        <dbReference type="Proteomes" id="UP001501425"/>
    </source>
</evidence>
<dbReference type="AlphaFoldDB" id="A0AAV3SQI1"/>